<dbReference type="GO" id="GO:0005524">
    <property type="term" value="F:ATP binding"/>
    <property type="evidence" value="ECO:0007669"/>
    <property type="project" value="UniProtKB-UniRule"/>
</dbReference>
<keyword evidence="8 12" id="KW-0547">Nucleotide-binding</keyword>
<evidence type="ECO:0000256" key="10">
    <source>
        <dbReference type="ARBA" id="ARBA00022842"/>
    </source>
</evidence>
<dbReference type="Gene3D" id="3.40.50.1760">
    <property type="entry name" value="Glutathione synthase, substrate-binding domain superfamily, eukaryotic"/>
    <property type="match status" value="1"/>
</dbReference>
<protein>
    <recommendedName>
        <fullName evidence="4 12">Glutathione synthetase</fullName>
        <shortName evidence="12">GSH-S</shortName>
        <ecNumber evidence="3 12">6.3.2.3</ecNumber>
    </recommendedName>
</protein>
<reference evidence="17" key="1">
    <citation type="submission" date="2019-12" db="UniProtKB">
        <authorList>
            <consortium name="WormBaseParasite"/>
        </authorList>
    </citation>
    <scope>IDENTIFICATION</scope>
</reference>
<dbReference type="AlphaFoldDB" id="A0A5S6Q9I4"/>
<evidence type="ECO:0000256" key="12">
    <source>
        <dbReference type="PIRNR" id="PIRNR001558"/>
    </source>
</evidence>
<feature type="binding site" evidence="13">
    <location>
        <position position="318"/>
    </location>
    <ligand>
        <name>ATP</name>
        <dbReference type="ChEBI" id="CHEBI:30616"/>
    </ligand>
</feature>
<feature type="binding site" evidence="13">
    <location>
        <position position="470"/>
    </location>
    <ligand>
        <name>ATP</name>
        <dbReference type="ChEBI" id="CHEBI:30616"/>
    </ligand>
</feature>
<keyword evidence="5 12" id="KW-0436">Ligase</keyword>
<evidence type="ECO:0000256" key="3">
    <source>
        <dbReference type="ARBA" id="ARBA00012214"/>
    </source>
</evidence>
<dbReference type="SUPFAM" id="SSF56059">
    <property type="entry name" value="Glutathione synthetase ATP-binding domain-like"/>
    <property type="match status" value="1"/>
</dbReference>
<dbReference type="InterPro" id="IPR014042">
    <property type="entry name" value="Glutathione_synthase_a-hlx"/>
</dbReference>
<dbReference type="Gene3D" id="3.30.470.20">
    <property type="entry name" value="ATP-grasp fold, B domain"/>
    <property type="match status" value="1"/>
</dbReference>
<feature type="binding site" evidence="13">
    <location>
        <position position="129"/>
    </location>
    <ligand>
        <name>substrate</name>
    </ligand>
</feature>
<keyword evidence="10 12" id="KW-0460">Magnesium</keyword>
<dbReference type="GO" id="GO:0000287">
    <property type="term" value="F:magnesium ion binding"/>
    <property type="evidence" value="ECO:0007669"/>
    <property type="project" value="UniProtKB-UniRule"/>
</dbReference>
<evidence type="ECO:0000256" key="7">
    <source>
        <dbReference type="ARBA" id="ARBA00022723"/>
    </source>
</evidence>
<feature type="binding site" evidence="14">
    <location>
        <position position="153"/>
    </location>
    <ligand>
        <name>Mg(2+)</name>
        <dbReference type="ChEBI" id="CHEBI:18420"/>
    </ligand>
</feature>
<sequence length="492" mass="55013">MNVCLSKMLGICSDLESVTAIAEDAKDWAATNGMIIRPADACESSDVVELAPFTLLPSPVPRKLFIQAVQLQKDMSDLYHRIAFDFDFMRTALKGVVESDPFTAKLFEIYAAVMNHEGAENRVALNIQRSDFLLHDTLLNGCRTLSLKQVEVNNISASFAGLGAKCSKLHRRILKKLNPRLVTDECLPENGSLDTVSTGLVEAWKVYGQAEAVIAFIIEDSCRNIADQRLIEYNIETITDGVATVIRLKLNECSKRLTLLGNHLFVHPENVEIAVVYLRTGYLPEQYRDESAWNSLLMIEMSKAIKCPWVGFHLAGMKKIQQLLSKPENLRRFVRETEAVERILSVCMPMYGLERDSPRTATVIQKVIADPDDFVLKPQLEGGGNNVYGSNILTTLCSCSPLKKESYIVMKKINACRHENFIVRRQQNISRQCVVSELGIFGYLLGNKEDVVDRHEGGHLLRTKACSENEGGIMAGAACLDSPFLYDDQYKP</sequence>
<evidence type="ECO:0000256" key="14">
    <source>
        <dbReference type="PIRSR" id="PIRSR001558-2"/>
    </source>
</evidence>
<feature type="binding site" evidence="13">
    <location>
        <position position="228"/>
    </location>
    <ligand>
        <name>substrate</name>
    </ligand>
</feature>
<dbReference type="WBParaSite" id="TMUE_1000003976.1">
    <property type="protein sequence ID" value="TMUE_1000003976.1"/>
    <property type="gene ID" value="WBGene00286713"/>
</dbReference>
<dbReference type="Gene3D" id="3.30.1490.80">
    <property type="match status" value="1"/>
</dbReference>
<keyword evidence="16" id="KW-1185">Reference proteome</keyword>
<feature type="binding site" evidence="13">
    <location>
        <position position="388"/>
    </location>
    <ligand>
        <name>ATP</name>
        <dbReference type="ChEBI" id="CHEBI:30616"/>
    </ligand>
</feature>
<keyword evidence="6 12" id="KW-0317">Glutathione biosynthesis</keyword>
<evidence type="ECO:0000256" key="11">
    <source>
        <dbReference type="ARBA" id="ARBA00048871"/>
    </source>
</evidence>
<dbReference type="GO" id="GO:0005829">
    <property type="term" value="C:cytosol"/>
    <property type="evidence" value="ECO:0007669"/>
    <property type="project" value="TreeGrafter"/>
</dbReference>
<dbReference type="SUPFAM" id="SSF52440">
    <property type="entry name" value="PreATP-grasp domain"/>
    <property type="match status" value="1"/>
</dbReference>
<keyword evidence="7 12" id="KW-0479">Metal-binding</keyword>
<dbReference type="STRING" id="70415.A0A5S6Q9I4"/>
<dbReference type="InterPro" id="IPR014049">
    <property type="entry name" value="Glutathione_synthase_N_euk"/>
</dbReference>
<dbReference type="Gene3D" id="3.30.1490.50">
    <property type="match status" value="1"/>
</dbReference>
<proteinExistence type="inferred from homology"/>
<comment type="cofactor">
    <cofactor evidence="12 14">
        <name>Mg(2+)</name>
        <dbReference type="ChEBI" id="CHEBI:18420"/>
    </cofactor>
    <text evidence="12 14">Binds 1 Mg(2+) ion per subunit.</text>
</comment>
<evidence type="ECO:0000256" key="4">
    <source>
        <dbReference type="ARBA" id="ARBA00020821"/>
    </source>
</evidence>
<feature type="binding site" evidence="13">
    <location>
        <position position="462"/>
    </location>
    <ligand>
        <name>substrate</name>
    </ligand>
</feature>
<dbReference type="InterPro" id="IPR016185">
    <property type="entry name" value="PreATP-grasp_dom_sf"/>
</dbReference>
<dbReference type="UniPathway" id="UPA00142">
    <property type="reaction ID" value="UER00210"/>
</dbReference>
<dbReference type="InterPro" id="IPR005615">
    <property type="entry name" value="Glutathione_synthase"/>
</dbReference>
<dbReference type="GO" id="GO:0004363">
    <property type="term" value="F:glutathione synthase activity"/>
    <property type="evidence" value="ECO:0007669"/>
    <property type="project" value="UniProtKB-UniRule"/>
</dbReference>
<dbReference type="Proteomes" id="UP000046395">
    <property type="component" value="Unassembled WGS sequence"/>
</dbReference>
<dbReference type="GO" id="GO:0043295">
    <property type="term" value="F:glutathione binding"/>
    <property type="evidence" value="ECO:0007669"/>
    <property type="project" value="UniProtKB-UniRule"/>
</dbReference>
<feature type="binding site" evidence="13">
    <location>
        <position position="437"/>
    </location>
    <ligand>
        <name>ATP</name>
        <dbReference type="ChEBI" id="CHEBI:30616"/>
    </ligand>
</feature>
<organism evidence="16 17">
    <name type="scientific">Trichuris muris</name>
    <name type="common">Mouse whipworm</name>
    <dbReference type="NCBI Taxonomy" id="70415"/>
    <lineage>
        <taxon>Eukaryota</taxon>
        <taxon>Metazoa</taxon>
        <taxon>Ecdysozoa</taxon>
        <taxon>Nematoda</taxon>
        <taxon>Enoplea</taxon>
        <taxon>Dorylaimia</taxon>
        <taxon>Trichinellida</taxon>
        <taxon>Trichuridae</taxon>
        <taxon>Trichuris</taxon>
    </lineage>
</organism>
<evidence type="ECO:0000256" key="1">
    <source>
        <dbReference type="ARBA" id="ARBA00004965"/>
    </source>
</evidence>
<dbReference type="InterPro" id="IPR037013">
    <property type="entry name" value="GSH-S_sub-bd_sf"/>
</dbReference>
<dbReference type="PIRSF" id="PIRSF001558">
    <property type="entry name" value="GSHase"/>
    <property type="match status" value="1"/>
</dbReference>
<dbReference type="EC" id="6.3.2.3" evidence="3 12"/>
<dbReference type="PANTHER" id="PTHR11130">
    <property type="entry name" value="GLUTATHIONE SYNTHETASE"/>
    <property type="match status" value="1"/>
</dbReference>
<dbReference type="Gene3D" id="1.10.1080.10">
    <property type="entry name" value="Glutathione Synthetase, Chain A, domain 3"/>
    <property type="match status" value="1"/>
</dbReference>
<dbReference type="InterPro" id="IPR014709">
    <property type="entry name" value="Glutathione_synthase_C_euk"/>
</dbReference>
<evidence type="ECO:0000256" key="9">
    <source>
        <dbReference type="ARBA" id="ARBA00022840"/>
    </source>
</evidence>
<evidence type="ECO:0000259" key="15">
    <source>
        <dbReference type="Pfam" id="PF03199"/>
    </source>
</evidence>
<feature type="domain" description="Glutathione synthase substrate-binding" evidence="15">
    <location>
        <begin position="212"/>
        <end position="315"/>
    </location>
</feature>
<comment type="catalytic activity">
    <reaction evidence="11">
        <text>gamma-L-glutamyl-L-cysteine + glycine + ATP = glutathione + ADP + phosphate + H(+)</text>
        <dbReference type="Rhea" id="RHEA:13557"/>
        <dbReference type="ChEBI" id="CHEBI:15378"/>
        <dbReference type="ChEBI" id="CHEBI:30616"/>
        <dbReference type="ChEBI" id="CHEBI:43474"/>
        <dbReference type="ChEBI" id="CHEBI:57305"/>
        <dbReference type="ChEBI" id="CHEBI:57925"/>
        <dbReference type="ChEBI" id="CHEBI:58173"/>
        <dbReference type="ChEBI" id="CHEBI:456216"/>
        <dbReference type="EC" id="6.3.2.3"/>
    </reaction>
    <physiologicalReaction direction="left-to-right" evidence="11">
        <dbReference type="Rhea" id="RHEA:13558"/>
    </physiologicalReaction>
</comment>
<dbReference type="NCBIfam" id="TIGR01986">
    <property type="entry name" value="glut_syn_euk"/>
    <property type="match status" value="1"/>
</dbReference>
<feature type="binding site" evidence="14">
    <location>
        <position position="381"/>
    </location>
    <ligand>
        <name>Mg(2+)</name>
        <dbReference type="ChEBI" id="CHEBI:18420"/>
    </ligand>
</feature>
<evidence type="ECO:0000256" key="8">
    <source>
        <dbReference type="ARBA" id="ARBA00022741"/>
    </source>
</evidence>
<dbReference type="Pfam" id="PF03199">
    <property type="entry name" value="GSH_synthase"/>
    <property type="match status" value="1"/>
</dbReference>
<evidence type="ECO:0000256" key="2">
    <source>
        <dbReference type="ARBA" id="ARBA00010385"/>
    </source>
</evidence>
<feature type="binding site" evidence="14">
    <location>
        <position position="151"/>
    </location>
    <ligand>
        <name>Mg(2+)</name>
        <dbReference type="ChEBI" id="CHEBI:18420"/>
    </ligand>
</feature>
<feature type="binding site" evidence="13">
    <location>
        <begin position="410"/>
        <end position="413"/>
    </location>
    <ligand>
        <name>ATP</name>
        <dbReference type="ChEBI" id="CHEBI:30616"/>
    </ligand>
</feature>
<evidence type="ECO:0000256" key="13">
    <source>
        <dbReference type="PIRSR" id="PIRSR001558-1"/>
    </source>
</evidence>
<dbReference type="InterPro" id="IPR004887">
    <property type="entry name" value="GSH_synth_subst-bd"/>
</dbReference>
<evidence type="ECO:0000313" key="16">
    <source>
        <dbReference type="Proteomes" id="UP000046395"/>
    </source>
</evidence>
<evidence type="ECO:0000256" key="5">
    <source>
        <dbReference type="ARBA" id="ARBA00022598"/>
    </source>
</evidence>
<feature type="binding site" evidence="13">
    <location>
        <begin position="377"/>
        <end position="386"/>
    </location>
    <ligand>
        <name>ATP</name>
        <dbReference type="ChEBI" id="CHEBI:30616"/>
    </ligand>
</feature>
<accession>A0A5S6Q9I4</accession>
<evidence type="ECO:0000313" key="17">
    <source>
        <dbReference type="WBParaSite" id="TMUE_1000003976.1"/>
    </source>
</evidence>
<feature type="binding site" evidence="13">
    <location>
        <position position="151"/>
    </location>
    <ligand>
        <name>ATP</name>
        <dbReference type="ChEBI" id="CHEBI:30616"/>
    </ligand>
</feature>
<comment type="pathway">
    <text evidence="1 12">Sulfur metabolism; glutathione biosynthesis; glutathione from L-cysteine and L-glutamate: step 2/2.</text>
</comment>
<feature type="binding site" evidence="13">
    <location>
        <position position="464"/>
    </location>
    <ligand>
        <name>ATP</name>
        <dbReference type="ChEBI" id="CHEBI:30616"/>
    </ligand>
</feature>
<name>A0A5S6Q9I4_TRIMR</name>
<dbReference type="PANTHER" id="PTHR11130:SF0">
    <property type="entry name" value="GLUTATHIONE SYNTHETASE"/>
    <property type="match status" value="1"/>
</dbReference>
<keyword evidence="9 12" id="KW-0067">ATP-binding</keyword>
<dbReference type="Pfam" id="PF03917">
    <property type="entry name" value="GSH_synth_ATP"/>
    <property type="match status" value="1"/>
</dbReference>
<evidence type="ECO:0000256" key="6">
    <source>
        <dbReference type="ARBA" id="ARBA00022684"/>
    </source>
</evidence>
<comment type="similarity">
    <text evidence="2 12">Belongs to the eukaryotic GSH synthase family.</text>
</comment>